<dbReference type="Pfam" id="PF00224">
    <property type="entry name" value="PK"/>
    <property type="match status" value="1"/>
</dbReference>
<evidence type="ECO:0000256" key="9">
    <source>
        <dbReference type="ARBA" id="ARBA00022679"/>
    </source>
</evidence>
<keyword evidence="17" id="KW-0670">Pyruvate</keyword>
<protein>
    <recommendedName>
        <fullName evidence="8 19">Pyruvate kinase</fullName>
        <ecNumber evidence="7 19">2.7.1.40</ecNumber>
    </recommendedName>
</protein>
<feature type="domain" description="PEP-utilising enzyme mobile" evidence="22">
    <location>
        <begin position="506"/>
        <end position="575"/>
    </location>
</feature>
<dbReference type="NCBIfam" id="NF004491">
    <property type="entry name" value="PRK05826.1"/>
    <property type="match status" value="1"/>
</dbReference>
<evidence type="ECO:0000256" key="18">
    <source>
        <dbReference type="ARBA" id="ARBA00048152"/>
    </source>
</evidence>
<dbReference type="FunFam" id="3.20.20.60:FF:000001">
    <property type="entry name" value="Pyruvate kinase"/>
    <property type="match status" value="1"/>
</dbReference>
<feature type="domain" description="Pyruvate kinase C-terminal" evidence="23">
    <location>
        <begin position="357"/>
        <end position="469"/>
    </location>
</feature>
<keyword evidence="15" id="KW-0630">Potassium</keyword>
<comment type="cofactor">
    <cofactor evidence="2">
        <name>K(+)</name>
        <dbReference type="ChEBI" id="CHEBI:29103"/>
    </cofactor>
</comment>
<evidence type="ECO:0000313" key="25">
    <source>
        <dbReference type="Proteomes" id="UP000294854"/>
    </source>
</evidence>
<evidence type="ECO:0000256" key="3">
    <source>
        <dbReference type="ARBA" id="ARBA00004997"/>
    </source>
</evidence>
<dbReference type="GO" id="GO:0016301">
    <property type="term" value="F:kinase activity"/>
    <property type="evidence" value="ECO:0007669"/>
    <property type="project" value="UniProtKB-KW"/>
</dbReference>
<keyword evidence="25" id="KW-1185">Reference proteome</keyword>
<dbReference type="Gene3D" id="3.50.30.10">
    <property type="entry name" value="Phosphohistidine domain"/>
    <property type="match status" value="1"/>
</dbReference>
<reference evidence="24 25" key="1">
    <citation type="journal article" date="2019" name="Appl. Microbiol. Biotechnol.">
        <title>Uncovering carbohydrate metabolism through a genotype-phenotype association study of 56 lactic acid bacteria genomes.</title>
        <authorList>
            <person name="Buron-Moles G."/>
            <person name="Chailyan A."/>
            <person name="Dolejs I."/>
            <person name="Forster J."/>
            <person name="Miks M.H."/>
        </authorList>
    </citation>
    <scope>NUCLEOTIDE SEQUENCE [LARGE SCALE GENOMIC DNA]</scope>
    <source>
        <strain evidence="24 25">ATCC 49373</strain>
    </source>
</reference>
<evidence type="ECO:0000259" key="21">
    <source>
        <dbReference type="Pfam" id="PF00224"/>
    </source>
</evidence>
<comment type="pathway">
    <text evidence="3 20">Carbohydrate degradation; glycolysis; pyruvate from D-glyceraldehyde 3-phosphate: step 5/5.</text>
</comment>
<dbReference type="RefSeq" id="WP_010619764.1">
    <property type="nucleotide sequence ID" value="NZ_CP042371.1"/>
</dbReference>
<keyword evidence="12 20" id="KW-0418">Kinase</keyword>
<evidence type="ECO:0000256" key="4">
    <source>
        <dbReference type="ARBA" id="ARBA00006237"/>
    </source>
</evidence>
<proteinExistence type="inferred from homology"/>
<evidence type="ECO:0000256" key="8">
    <source>
        <dbReference type="ARBA" id="ARBA00018587"/>
    </source>
</evidence>
<dbReference type="OrthoDB" id="9812123at2"/>
<keyword evidence="16 20" id="KW-0324">Glycolysis</keyword>
<evidence type="ECO:0000256" key="11">
    <source>
        <dbReference type="ARBA" id="ARBA00022741"/>
    </source>
</evidence>
<evidence type="ECO:0000256" key="13">
    <source>
        <dbReference type="ARBA" id="ARBA00022840"/>
    </source>
</evidence>
<dbReference type="FunFam" id="2.40.33.10:FF:000001">
    <property type="entry name" value="Pyruvate kinase"/>
    <property type="match status" value="1"/>
</dbReference>
<dbReference type="NCBIfam" id="NF004978">
    <property type="entry name" value="PRK06354.1"/>
    <property type="match status" value="1"/>
</dbReference>
<dbReference type="InterPro" id="IPR008279">
    <property type="entry name" value="PEP-util_enz_mobile_dom"/>
</dbReference>
<evidence type="ECO:0000256" key="7">
    <source>
        <dbReference type="ARBA" id="ARBA00012142"/>
    </source>
</evidence>
<comment type="cofactor">
    <cofactor evidence="1">
        <name>Mg(2+)</name>
        <dbReference type="ChEBI" id="CHEBI:18420"/>
    </cofactor>
</comment>
<dbReference type="InterPro" id="IPR015793">
    <property type="entry name" value="Pyrv_Knase_brl"/>
</dbReference>
<sequence>MKKTKIVSTLGPASTDVNIIVKLIESGANIFRFNFSHGDHAEHLDRIEKVHEAEKITGKTVGLMLDTKGAEIRTTVQKDGKIQFKTGEKLRISMDESLEGTKDKIAVTYPGLFDDVTVGGHVLFDDGLLDMLIDDKDDSNRELVVTVQNDGLLGSRKGVNAPGVSINLPGITDKDSSDIRFGLDHEINYIAASFVRKPEDVLDIRKLLEEKNMEHVQIFPKIESQEGINNFDDIIKVSDGLMVARGDMGVEIPTENVPLVQKTLIRKCNQLGKPVITATQMLDSMQENPRPTRAEASDVANAVFDGTDATMLSGESANGEYPVEAVATMNRIDIKAENALRDFGTADVEGDTSDVTESIGASVARVAKQLGVKTIVAATASGYTARMISKYRPDADILAITFDDRTRRGLMVNWGVYPMVVEKPANTDEMFDLAAAKAVESGLAKEGDLILITAGVPVGERGTTNLMKIQLIGSKLVQGQGVGDETVIGKAVVANSADEANKKAVEGGILIAKNTDKDYLPAIEKSSAVVVENGGLTSHAAVVGISMGIPVIVGATSAIEKISDGELITVDSRRGIVYHGASNAL</sequence>
<keyword evidence="9 20" id="KW-0808">Transferase</keyword>
<dbReference type="GO" id="GO:0004743">
    <property type="term" value="F:pyruvate kinase activity"/>
    <property type="evidence" value="ECO:0007669"/>
    <property type="project" value="UniProtKB-UniRule"/>
</dbReference>
<evidence type="ECO:0000256" key="20">
    <source>
        <dbReference type="RuleBase" id="RU000504"/>
    </source>
</evidence>
<comment type="similarity">
    <text evidence="4">In the C-terminal section; belongs to the PEP-utilizing enzyme family.</text>
</comment>
<dbReference type="UniPathway" id="UPA00109">
    <property type="reaction ID" value="UER00188"/>
</dbReference>
<dbReference type="GO" id="GO:0006950">
    <property type="term" value="P:response to stress"/>
    <property type="evidence" value="ECO:0007669"/>
    <property type="project" value="UniProtKB-ARBA"/>
</dbReference>
<evidence type="ECO:0000256" key="1">
    <source>
        <dbReference type="ARBA" id="ARBA00001946"/>
    </source>
</evidence>
<evidence type="ECO:0000256" key="19">
    <source>
        <dbReference type="NCBIfam" id="TIGR01064"/>
    </source>
</evidence>
<dbReference type="Gene3D" id="3.20.20.60">
    <property type="entry name" value="Phosphoenolpyruvate-binding domains"/>
    <property type="match status" value="1"/>
</dbReference>
<dbReference type="SUPFAM" id="SSF52935">
    <property type="entry name" value="PK C-terminal domain-like"/>
    <property type="match status" value="1"/>
</dbReference>
<accession>A0A4R5NNM2</accession>
<comment type="similarity">
    <text evidence="5 20">Belongs to the pyruvate kinase family.</text>
</comment>
<dbReference type="InterPro" id="IPR015813">
    <property type="entry name" value="Pyrv/PenolPyrv_kinase-like_dom"/>
</dbReference>
<dbReference type="InterPro" id="IPR001697">
    <property type="entry name" value="Pyr_Knase"/>
</dbReference>
<evidence type="ECO:0000259" key="23">
    <source>
        <dbReference type="Pfam" id="PF02887"/>
    </source>
</evidence>
<evidence type="ECO:0000256" key="14">
    <source>
        <dbReference type="ARBA" id="ARBA00022842"/>
    </source>
</evidence>
<dbReference type="Proteomes" id="UP000294854">
    <property type="component" value="Unassembled WGS sequence"/>
</dbReference>
<dbReference type="InterPro" id="IPR040442">
    <property type="entry name" value="Pyrv_kinase-like_dom_sf"/>
</dbReference>
<evidence type="ECO:0000256" key="10">
    <source>
        <dbReference type="ARBA" id="ARBA00022723"/>
    </source>
</evidence>
<dbReference type="InterPro" id="IPR011037">
    <property type="entry name" value="Pyrv_Knase-like_insert_dom_sf"/>
</dbReference>
<keyword evidence="11" id="KW-0547">Nucleotide-binding</keyword>
<dbReference type="FunFam" id="3.50.30.10:FF:000004">
    <property type="entry name" value="Pyruvate kinase"/>
    <property type="match status" value="1"/>
</dbReference>
<dbReference type="Pfam" id="PF02887">
    <property type="entry name" value="PK_C"/>
    <property type="match status" value="1"/>
</dbReference>
<evidence type="ECO:0000259" key="22">
    <source>
        <dbReference type="Pfam" id="PF00391"/>
    </source>
</evidence>
<dbReference type="STRING" id="1122149.FD44_GL001677"/>
<evidence type="ECO:0000256" key="16">
    <source>
        <dbReference type="ARBA" id="ARBA00023152"/>
    </source>
</evidence>
<evidence type="ECO:0000256" key="15">
    <source>
        <dbReference type="ARBA" id="ARBA00022958"/>
    </source>
</evidence>
<dbReference type="InterPro" id="IPR036918">
    <property type="entry name" value="Pyrv_Knase_C_sf"/>
</dbReference>
<dbReference type="InterPro" id="IPR015795">
    <property type="entry name" value="Pyrv_Knase_C"/>
</dbReference>
<dbReference type="FunFam" id="3.40.1380.20:FF:000013">
    <property type="entry name" value="Pyruvate kinase"/>
    <property type="match status" value="1"/>
</dbReference>
<dbReference type="Gene3D" id="2.40.33.10">
    <property type="entry name" value="PK beta-barrel domain-like"/>
    <property type="match status" value="1"/>
</dbReference>
<evidence type="ECO:0000313" key="24">
    <source>
        <dbReference type="EMBL" id="TDG78077.1"/>
    </source>
</evidence>
<dbReference type="InterPro" id="IPR015806">
    <property type="entry name" value="Pyrv_Knase_insert_dom_sf"/>
</dbReference>
<evidence type="ECO:0000256" key="5">
    <source>
        <dbReference type="ARBA" id="ARBA00008663"/>
    </source>
</evidence>
<comment type="catalytic activity">
    <reaction evidence="18 20">
        <text>pyruvate + ATP = phosphoenolpyruvate + ADP + H(+)</text>
        <dbReference type="Rhea" id="RHEA:18157"/>
        <dbReference type="ChEBI" id="CHEBI:15361"/>
        <dbReference type="ChEBI" id="CHEBI:15378"/>
        <dbReference type="ChEBI" id="CHEBI:30616"/>
        <dbReference type="ChEBI" id="CHEBI:58702"/>
        <dbReference type="ChEBI" id="CHEBI:456216"/>
        <dbReference type="EC" id="2.7.1.40"/>
    </reaction>
</comment>
<evidence type="ECO:0000256" key="6">
    <source>
        <dbReference type="ARBA" id="ARBA00011881"/>
    </source>
</evidence>
<dbReference type="SUPFAM" id="SSF51621">
    <property type="entry name" value="Phosphoenolpyruvate/pyruvate domain"/>
    <property type="match status" value="1"/>
</dbReference>
<evidence type="ECO:0000256" key="17">
    <source>
        <dbReference type="ARBA" id="ARBA00023317"/>
    </source>
</evidence>
<gene>
    <name evidence="24" type="ORF">C5L31_001312</name>
</gene>
<dbReference type="PRINTS" id="PR01050">
    <property type="entry name" value="PYRUVTKNASE"/>
</dbReference>
<comment type="caution">
    <text evidence="24">The sequence shown here is derived from an EMBL/GenBank/DDBJ whole genome shotgun (WGS) entry which is preliminary data.</text>
</comment>
<dbReference type="EC" id="2.7.1.40" evidence="7 19"/>
<dbReference type="GO" id="GO:0030955">
    <property type="term" value="F:potassium ion binding"/>
    <property type="evidence" value="ECO:0007669"/>
    <property type="project" value="UniProtKB-UniRule"/>
</dbReference>
<comment type="subunit">
    <text evidence="6">Homotetramer.</text>
</comment>
<dbReference type="AlphaFoldDB" id="A0A4R5NNM2"/>
<dbReference type="SUPFAM" id="SSF50800">
    <property type="entry name" value="PK beta-barrel domain-like"/>
    <property type="match status" value="1"/>
</dbReference>
<dbReference type="PANTHER" id="PTHR11817">
    <property type="entry name" value="PYRUVATE KINASE"/>
    <property type="match status" value="1"/>
</dbReference>
<evidence type="ECO:0000256" key="2">
    <source>
        <dbReference type="ARBA" id="ARBA00001958"/>
    </source>
</evidence>
<organism evidence="24 25">
    <name type="scientific">Secundilactobacillus malefermentans</name>
    <dbReference type="NCBI Taxonomy" id="176292"/>
    <lineage>
        <taxon>Bacteria</taxon>
        <taxon>Bacillati</taxon>
        <taxon>Bacillota</taxon>
        <taxon>Bacilli</taxon>
        <taxon>Lactobacillales</taxon>
        <taxon>Lactobacillaceae</taxon>
        <taxon>Secundilactobacillus</taxon>
    </lineage>
</organism>
<evidence type="ECO:0000256" key="12">
    <source>
        <dbReference type="ARBA" id="ARBA00022777"/>
    </source>
</evidence>
<keyword evidence="14 20" id="KW-0460">Magnesium</keyword>
<keyword evidence="10" id="KW-0479">Metal-binding</keyword>
<dbReference type="NCBIfam" id="TIGR01064">
    <property type="entry name" value="pyruv_kin"/>
    <property type="match status" value="1"/>
</dbReference>
<dbReference type="EMBL" id="PUFO01000045">
    <property type="protein sequence ID" value="TDG78077.1"/>
    <property type="molecule type" value="Genomic_DNA"/>
</dbReference>
<dbReference type="Pfam" id="PF00391">
    <property type="entry name" value="PEP-utilizers"/>
    <property type="match status" value="1"/>
</dbReference>
<dbReference type="GO" id="GO:0005524">
    <property type="term" value="F:ATP binding"/>
    <property type="evidence" value="ECO:0007669"/>
    <property type="project" value="UniProtKB-KW"/>
</dbReference>
<keyword evidence="13" id="KW-0067">ATP-binding</keyword>
<feature type="domain" description="Pyruvate kinase barrel" evidence="21">
    <location>
        <begin position="1"/>
        <end position="326"/>
    </location>
</feature>
<name>A0A4R5NNM2_9LACO</name>
<dbReference type="GO" id="GO:0000287">
    <property type="term" value="F:magnesium ion binding"/>
    <property type="evidence" value="ECO:0007669"/>
    <property type="project" value="UniProtKB-UniRule"/>
</dbReference>
<dbReference type="Gene3D" id="3.40.1380.20">
    <property type="entry name" value="Pyruvate kinase, C-terminal domain"/>
    <property type="match status" value="1"/>
</dbReference>